<gene>
    <name evidence="2" type="ORF">SNEC2469_LOCUS35403</name>
</gene>
<reference evidence="2" key="1">
    <citation type="submission" date="2021-02" db="EMBL/GenBank/DDBJ databases">
        <authorList>
            <person name="Dougan E. K."/>
            <person name="Rhodes N."/>
            <person name="Thang M."/>
            <person name="Chan C."/>
        </authorList>
    </citation>
    <scope>NUCLEOTIDE SEQUENCE</scope>
</reference>
<evidence type="ECO:0000256" key="1">
    <source>
        <dbReference type="SAM" id="MobiDB-lite"/>
    </source>
</evidence>
<comment type="caution">
    <text evidence="2">The sequence shown here is derived from an EMBL/GenBank/DDBJ whole genome shotgun (WGS) entry which is preliminary data.</text>
</comment>
<dbReference type="AlphaFoldDB" id="A0A813CMB3"/>
<keyword evidence="3" id="KW-1185">Reference proteome</keyword>
<evidence type="ECO:0000313" key="2">
    <source>
        <dbReference type="EMBL" id="CAE7944698.1"/>
    </source>
</evidence>
<dbReference type="OrthoDB" id="432639at2759"/>
<sequence length="124" mass="13623">VLYNATVNDVAVKAPQLLGGSLGEPASIFREGDHLSRSRQGEQGCVGGQDHQPEAPRLRALQEAPKPASRRNGQGILGRGRRRVLRFLHKLRGGRRGRLSDSEPQQCVRGSKTPTEPRVLRRTS</sequence>
<name>A0A813CMB3_9DINO</name>
<dbReference type="Proteomes" id="UP000601435">
    <property type="component" value="Unassembled WGS sequence"/>
</dbReference>
<dbReference type="EMBL" id="CAJNJA010102263">
    <property type="protein sequence ID" value="CAE7944698.1"/>
    <property type="molecule type" value="Genomic_DNA"/>
</dbReference>
<protein>
    <submittedName>
        <fullName evidence="2">Uncharacterized protein</fullName>
    </submittedName>
</protein>
<organism evidence="2 3">
    <name type="scientific">Symbiodinium necroappetens</name>
    <dbReference type="NCBI Taxonomy" id="1628268"/>
    <lineage>
        <taxon>Eukaryota</taxon>
        <taxon>Sar</taxon>
        <taxon>Alveolata</taxon>
        <taxon>Dinophyceae</taxon>
        <taxon>Suessiales</taxon>
        <taxon>Symbiodiniaceae</taxon>
        <taxon>Symbiodinium</taxon>
    </lineage>
</organism>
<accession>A0A813CMB3</accession>
<proteinExistence type="predicted"/>
<feature type="non-terminal residue" evidence="2">
    <location>
        <position position="124"/>
    </location>
</feature>
<feature type="region of interest" description="Disordered" evidence="1">
    <location>
        <begin position="33"/>
        <end position="124"/>
    </location>
</feature>
<feature type="compositionally biased region" description="Basic residues" evidence="1">
    <location>
        <begin position="79"/>
        <end position="97"/>
    </location>
</feature>
<evidence type="ECO:0000313" key="3">
    <source>
        <dbReference type="Proteomes" id="UP000601435"/>
    </source>
</evidence>